<keyword evidence="1" id="KW-1133">Transmembrane helix</keyword>
<keyword evidence="1" id="KW-0472">Membrane</keyword>
<evidence type="ECO:0008006" key="4">
    <source>
        <dbReference type="Google" id="ProtNLM"/>
    </source>
</evidence>
<reference evidence="2 3" key="1">
    <citation type="submission" date="2015-01" db="EMBL/GenBank/DDBJ databases">
        <title>Evolution of Trichinella species and genotypes.</title>
        <authorList>
            <person name="Korhonen P.K."/>
            <person name="Edoardo P."/>
            <person name="Giuseppe L.R."/>
            <person name="Gasser R.B."/>
        </authorList>
    </citation>
    <scope>NUCLEOTIDE SEQUENCE [LARGE SCALE GENOMIC DNA]</scope>
    <source>
        <strain evidence="2">ISS588</strain>
    </source>
</reference>
<dbReference type="Proteomes" id="UP000054805">
    <property type="component" value="Unassembled WGS sequence"/>
</dbReference>
<proteinExistence type="predicted"/>
<dbReference type="EMBL" id="JYDS01000948">
    <property type="protein sequence ID" value="KRZ00052.1"/>
    <property type="molecule type" value="Genomic_DNA"/>
</dbReference>
<keyword evidence="3" id="KW-1185">Reference proteome</keyword>
<evidence type="ECO:0000256" key="1">
    <source>
        <dbReference type="SAM" id="Phobius"/>
    </source>
</evidence>
<evidence type="ECO:0000313" key="2">
    <source>
        <dbReference type="EMBL" id="KRZ00052.1"/>
    </source>
</evidence>
<protein>
    <recommendedName>
        <fullName evidence="4">Transmembrane protein</fullName>
    </recommendedName>
</protein>
<accession>A0A0V1GQ91</accession>
<comment type="caution">
    <text evidence="2">The sequence shown here is derived from an EMBL/GenBank/DDBJ whole genome shotgun (WGS) entry which is preliminary data.</text>
</comment>
<organism evidence="2 3">
    <name type="scientific">Trichinella pseudospiralis</name>
    <name type="common">Parasitic roundworm</name>
    <dbReference type="NCBI Taxonomy" id="6337"/>
    <lineage>
        <taxon>Eukaryota</taxon>
        <taxon>Metazoa</taxon>
        <taxon>Ecdysozoa</taxon>
        <taxon>Nematoda</taxon>
        <taxon>Enoplea</taxon>
        <taxon>Dorylaimia</taxon>
        <taxon>Trichinellida</taxon>
        <taxon>Trichinellidae</taxon>
        <taxon>Trichinella</taxon>
    </lineage>
</organism>
<sequence>MQLIQKPSKKGIEMLGIIFDVVVKYSLKQQGLLQYFIVLKNSIFPHFPPFLINMKKVATARLVWLKYSLKQQRLLQYFFVFENSIFPHFPPFLINMKKVVTARLVLRMKNSITLLFILLFHLIDQKNLI</sequence>
<keyword evidence="1" id="KW-0812">Transmembrane</keyword>
<gene>
    <name evidence="2" type="ORF">T4B_9448</name>
</gene>
<name>A0A0V1GQ91_TRIPS</name>
<evidence type="ECO:0000313" key="3">
    <source>
        <dbReference type="Proteomes" id="UP000054805"/>
    </source>
</evidence>
<dbReference type="AlphaFoldDB" id="A0A0V1GQ91"/>
<feature type="transmembrane region" description="Helical" evidence="1">
    <location>
        <begin position="104"/>
        <end position="123"/>
    </location>
</feature>